<feature type="transmembrane region" description="Helical" evidence="1">
    <location>
        <begin position="196"/>
        <end position="218"/>
    </location>
</feature>
<keyword evidence="1" id="KW-0472">Membrane</keyword>
<evidence type="ECO:0000256" key="1">
    <source>
        <dbReference type="SAM" id="Phobius"/>
    </source>
</evidence>
<feature type="transmembrane region" description="Helical" evidence="1">
    <location>
        <begin position="81"/>
        <end position="101"/>
    </location>
</feature>
<reference evidence="2 3" key="1">
    <citation type="submission" date="2017-06" db="EMBL/GenBank/DDBJ databases">
        <authorList>
            <person name="Kim H.J."/>
            <person name="Triplett B.A."/>
        </authorList>
    </citation>
    <scope>NUCLEOTIDE SEQUENCE [LARGE SCALE GENOMIC DNA]</scope>
    <source>
        <strain evidence="2">FRACA_ARgP5</strain>
    </source>
</reference>
<name>A0A2I2KP48_9ACTN</name>
<accession>A0A2I2KP48</accession>
<keyword evidence="3" id="KW-1185">Reference proteome</keyword>
<evidence type="ECO:0000313" key="2">
    <source>
        <dbReference type="EMBL" id="SNQ47447.1"/>
    </source>
</evidence>
<keyword evidence="1" id="KW-1133">Transmembrane helix</keyword>
<feature type="transmembrane region" description="Helical" evidence="1">
    <location>
        <begin position="166"/>
        <end position="189"/>
    </location>
</feature>
<organism evidence="2 3">
    <name type="scientific">Frankia canadensis</name>
    <dbReference type="NCBI Taxonomy" id="1836972"/>
    <lineage>
        <taxon>Bacteria</taxon>
        <taxon>Bacillati</taxon>
        <taxon>Actinomycetota</taxon>
        <taxon>Actinomycetes</taxon>
        <taxon>Frankiales</taxon>
        <taxon>Frankiaceae</taxon>
        <taxon>Frankia</taxon>
    </lineage>
</organism>
<dbReference type="EMBL" id="FZMO01000101">
    <property type="protein sequence ID" value="SNQ47447.1"/>
    <property type="molecule type" value="Genomic_DNA"/>
</dbReference>
<feature type="transmembrane region" description="Helical" evidence="1">
    <location>
        <begin position="122"/>
        <end position="146"/>
    </location>
</feature>
<keyword evidence="1" id="KW-0812">Transmembrane</keyword>
<feature type="transmembrane region" description="Helical" evidence="1">
    <location>
        <begin position="49"/>
        <end position="69"/>
    </location>
</feature>
<sequence length="269" mass="28157">MSEKILFTSEAGRSTVPAPALARRRTSAGFGRLVRIELRKSVDTRAGRWLLAGVAIIGVAMTFVAMFTGDPDDHTFPRSASSIQGAMAVLLPIVSILLVTSEWSQRTALQTFVLTPRRGRVIAAKLAAGAALAVAVAVLGIVLSALATQLAGTHPTVGEWRQAGVVLVASVSVQLLSQLSGMGFGLLLLHSPAAIVANFVIPIAWAALGGGIAALHGVQPWLDPAKATENLLGGHMNAHRWAQVGVVVLVWVVALIAAGLIRLRRKDIS</sequence>
<dbReference type="OrthoDB" id="3822725at2"/>
<dbReference type="RefSeq" id="WP_101831303.1">
    <property type="nucleotide sequence ID" value="NZ_FZMO01000101.1"/>
</dbReference>
<dbReference type="AlphaFoldDB" id="A0A2I2KP48"/>
<gene>
    <name evidence="2" type="ORF">FRACA_190026</name>
</gene>
<proteinExistence type="predicted"/>
<dbReference type="Proteomes" id="UP000234331">
    <property type="component" value="Unassembled WGS sequence"/>
</dbReference>
<evidence type="ECO:0000313" key="3">
    <source>
        <dbReference type="Proteomes" id="UP000234331"/>
    </source>
</evidence>
<feature type="transmembrane region" description="Helical" evidence="1">
    <location>
        <begin position="238"/>
        <end position="261"/>
    </location>
</feature>
<protein>
    <submittedName>
        <fullName evidence="2">ABC-type transport system involved in multi-copper enzyme maturation, permease component</fullName>
    </submittedName>
</protein>